<dbReference type="PROSITE" id="PS50850">
    <property type="entry name" value="MFS"/>
    <property type="match status" value="1"/>
</dbReference>
<dbReference type="GO" id="GO:0022857">
    <property type="term" value="F:transmembrane transporter activity"/>
    <property type="evidence" value="ECO:0007669"/>
    <property type="project" value="InterPro"/>
</dbReference>
<keyword evidence="1 4" id="KW-0812">Transmembrane</keyword>
<name>A0A2H3P8G9_9BACT</name>
<comment type="caution">
    <text evidence="6">The sequence shown here is derived from an EMBL/GenBank/DDBJ whole genome shotgun (WGS) entry which is preliminary data.</text>
</comment>
<accession>A0A2H3P8G9</accession>
<feature type="transmembrane region" description="Helical" evidence="4">
    <location>
        <begin position="337"/>
        <end position="357"/>
    </location>
</feature>
<dbReference type="EMBL" id="PDEP01000004">
    <property type="protein sequence ID" value="PEN07995.1"/>
    <property type="molecule type" value="Genomic_DNA"/>
</dbReference>
<feature type="transmembrane region" description="Helical" evidence="4">
    <location>
        <begin position="30"/>
        <end position="54"/>
    </location>
</feature>
<feature type="transmembrane region" description="Helical" evidence="4">
    <location>
        <begin position="363"/>
        <end position="382"/>
    </location>
</feature>
<keyword evidence="2 4" id="KW-1133">Transmembrane helix</keyword>
<dbReference type="Pfam" id="PF07690">
    <property type="entry name" value="MFS_1"/>
    <property type="match status" value="2"/>
</dbReference>
<feature type="transmembrane region" description="Helical" evidence="4">
    <location>
        <begin position="245"/>
        <end position="266"/>
    </location>
</feature>
<feature type="transmembrane region" description="Helical" evidence="4">
    <location>
        <begin position="66"/>
        <end position="86"/>
    </location>
</feature>
<dbReference type="SUPFAM" id="SSF103473">
    <property type="entry name" value="MFS general substrate transporter"/>
    <property type="match status" value="2"/>
</dbReference>
<evidence type="ECO:0000256" key="2">
    <source>
        <dbReference type="ARBA" id="ARBA00022989"/>
    </source>
</evidence>
<feature type="transmembrane region" description="Helical" evidence="4">
    <location>
        <begin position="168"/>
        <end position="186"/>
    </location>
</feature>
<keyword evidence="3 4" id="KW-0472">Membrane</keyword>
<dbReference type="InterPro" id="IPR020846">
    <property type="entry name" value="MFS_dom"/>
</dbReference>
<feature type="transmembrane region" description="Helical" evidence="4">
    <location>
        <begin position="92"/>
        <end position="114"/>
    </location>
</feature>
<dbReference type="InterPro" id="IPR036259">
    <property type="entry name" value="MFS_trans_sf"/>
</dbReference>
<keyword evidence="7" id="KW-1185">Reference proteome</keyword>
<gene>
    <name evidence="6" type="ORF">CRI93_06015</name>
</gene>
<feature type="transmembrane region" description="Helical" evidence="4">
    <location>
        <begin position="126"/>
        <end position="148"/>
    </location>
</feature>
<dbReference type="PANTHER" id="PTHR23518:SF2">
    <property type="entry name" value="MAJOR FACILITATOR SUPERFAMILY TRANSPORTER"/>
    <property type="match status" value="1"/>
</dbReference>
<feature type="transmembrane region" description="Helical" evidence="4">
    <location>
        <begin position="307"/>
        <end position="325"/>
    </location>
</feature>
<dbReference type="OrthoDB" id="9793283at2"/>
<evidence type="ECO:0000256" key="1">
    <source>
        <dbReference type="ARBA" id="ARBA00022692"/>
    </source>
</evidence>
<proteinExistence type="predicted"/>
<dbReference type="RefSeq" id="WP_098061720.1">
    <property type="nucleotide sequence ID" value="NZ_PDEP01000004.1"/>
</dbReference>
<dbReference type="Gene3D" id="1.20.1250.20">
    <property type="entry name" value="MFS general substrate transporter like domains"/>
    <property type="match status" value="2"/>
</dbReference>
<evidence type="ECO:0000259" key="5">
    <source>
        <dbReference type="PROSITE" id="PS50850"/>
    </source>
</evidence>
<evidence type="ECO:0000313" key="7">
    <source>
        <dbReference type="Proteomes" id="UP000221024"/>
    </source>
</evidence>
<dbReference type="CDD" id="cd17325">
    <property type="entry name" value="MFS_MdtG_SLC18_like"/>
    <property type="match status" value="1"/>
</dbReference>
<reference evidence="6 7" key="1">
    <citation type="submission" date="2017-10" db="EMBL/GenBank/DDBJ databases">
        <title>Draft genome of Longimonas halophila.</title>
        <authorList>
            <person name="Goh K.M."/>
            <person name="Shamsir M.S."/>
            <person name="Lim S.W."/>
        </authorList>
    </citation>
    <scope>NUCLEOTIDE SEQUENCE [LARGE SCALE GENOMIC DNA]</scope>
    <source>
        <strain evidence="6 7">KCTC 42399</strain>
    </source>
</reference>
<dbReference type="PANTHER" id="PTHR23518">
    <property type="entry name" value="C-METHYLTRANSFERASE"/>
    <property type="match status" value="1"/>
</dbReference>
<feature type="transmembrane region" description="Helical" evidence="4">
    <location>
        <begin position="213"/>
        <end position="233"/>
    </location>
</feature>
<dbReference type="InterPro" id="IPR011701">
    <property type="entry name" value="MFS"/>
</dbReference>
<dbReference type="Proteomes" id="UP000221024">
    <property type="component" value="Unassembled WGS sequence"/>
</dbReference>
<organism evidence="6 7">
    <name type="scientific">Longimonas halophila</name>
    <dbReference type="NCBI Taxonomy" id="1469170"/>
    <lineage>
        <taxon>Bacteria</taxon>
        <taxon>Pseudomonadati</taxon>
        <taxon>Rhodothermota</taxon>
        <taxon>Rhodothermia</taxon>
        <taxon>Rhodothermales</taxon>
        <taxon>Salisaetaceae</taxon>
        <taxon>Longimonas</taxon>
    </lineage>
</organism>
<evidence type="ECO:0000313" key="6">
    <source>
        <dbReference type="EMBL" id="PEN07995.1"/>
    </source>
</evidence>
<dbReference type="AlphaFoldDB" id="A0A2H3P8G9"/>
<sequence>MADALGNSFLIIVLPLYVASESVSGGALGLPSSVISGVVLALFGIVSSLTQPLAGHFSDRLGRRRAFVLIGLGIFCVANFSFSLVSSYPMLFLIRAVQGFAAAFTITASVALVSELSVGGGRGQNMGIYNSFRLVGFGGGPLLAGVVLEHGPYTLPGGIALDGFTACFYIAAGAALVSTLMVVAMVDDPETTKPTNRSFAIPVRGHEQALDPVFSLGLATFMMTSCIALMSSIEPEVNTRLDQGPVLFAIQFATFIGALAVVQPLVGRASDTYGRRTFILIGLAALAPTTLAQGLVTTPAQMIGARLLQGISGALIFAPALALAGDLANEGEAASTLSVLTVAFGLGISFGQITAGILVQYGFVMPFAVGALLALMGVVLVYTQVHDPASTADVVPHAP</sequence>
<feature type="domain" description="Major facilitator superfamily (MFS) profile" evidence="5">
    <location>
        <begin position="1"/>
        <end position="389"/>
    </location>
</feature>
<evidence type="ECO:0000256" key="3">
    <source>
        <dbReference type="ARBA" id="ARBA00023136"/>
    </source>
</evidence>
<protein>
    <submittedName>
        <fullName evidence="6">MFS transporter</fullName>
    </submittedName>
</protein>
<evidence type="ECO:0000256" key="4">
    <source>
        <dbReference type="SAM" id="Phobius"/>
    </source>
</evidence>
<feature type="transmembrane region" description="Helical" evidence="4">
    <location>
        <begin position="278"/>
        <end position="295"/>
    </location>
</feature>